<comment type="caution">
    <text evidence="3">The sequence shown here is derived from an EMBL/GenBank/DDBJ whole genome shotgun (WGS) entry which is preliminary data.</text>
</comment>
<dbReference type="EMBL" id="JAUSUC010000026">
    <property type="protein sequence ID" value="MDQ0215739.1"/>
    <property type="molecule type" value="Genomic_DNA"/>
</dbReference>
<dbReference type="AlphaFoldDB" id="A0AAJ1T4I5"/>
<feature type="domain" description="PepSY" evidence="2">
    <location>
        <begin position="32"/>
        <end position="103"/>
    </location>
</feature>
<evidence type="ECO:0000259" key="2">
    <source>
        <dbReference type="Pfam" id="PF03413"/>
    </source>
</evidence>
<accession>A0AAJ1T4I5</accession>
<proteinExistence type="predicted"/>
<gene>
    <name evidence="3" type="ORF">J2S13_002159</name>
</gene>
<reference evidence="3" key="1">
    <citation type="submission" date="2023-07" db="EMBL/GenBank/DDBJ databases">
        <title>Genomic Encyclopedia of Type Strains, Phase IV (KMG-IV): sequencing the most valuable type-strain genomes for metagenomic binning, comparative biology and taxonomic classification.</title>
        <authorList>
            <person name="Goeker M."/>
        </authorList>
    </citation>
    <scope>NUCLEOTIDE SEQUENCE</scope>
    <source>
        <strain evidence="3">DSM 23947</strain>
    </source>
</reference>
<dbReference type="Proteomes" id="UP001237207">
    <property type="component" value="Unassembled WGS sequence"/>
</dbReference>
<dbReference type="Pfam" id="PF03413">
    <property type="entry name" value="PepSY"/>
    <property type="match status" value="1"/>
</dbReference>
<evidence type="ECO:0000313" key="3">
    <source>
        <dbReference type="EMBL" id="MDQ0215739.1"/>
    </source>
</evidence>
<name>A0AAJ1T4I5_9BACI</name>
<keyword evidence="4" id="KW-1185">Reference proteome</keyword>
<dbReference type="InterPro" id="IPR025711">
    <property type="entry name" value="PepSY"/>
</dbReference>
<evidence type="ECO:0000313" key="4">
    <source>
        <dbReference type="Proteomes" id="UP001237207"/>
    </source>
</evidence>
<feature type="signal peptide" evidence="1">
    <location>
        <begin position="1"/>
        <end position="21"/>
    </location>
</feature>
<evidence type="ECO:0000256" key="1">
    <source>
        <dbReference type="SAM" id="SignalP"/>
    </source>
</evidence>
<feature type="chain" id="PRO_5042536667" evidence="1">
    <location>
        <begin position="22"/>
        <end position="106"/>
    </location>
</feature>
<sequence>MKYNWKTFLAGAVSGAIGALAVQQAISNQMSVSAEKILENVKEAFKKDGAIDGSWIQMKPEEFHKLGLQTTVYRGGISRRVNEKLEQFEFIADAKTGTIMDVYRLP</sequence>
<keyword evidence="1" id="KW-0732">Signal</keyword>
<organism evidence="3 4">
    <name type="scientific">Oikeobacillus pervagus</name>
    <dbReference type="NCBI Taxonomy" id="1325931"/>
    <lineage>
        <taxon>Bacteria</taxon>
        <taxon>Bacillati</taxon>
        <taxon>Bacillota</taxon>
        <taxon>Bacilli</taxon>
        <taxon>Bacillales</taxon>
        <taxon>Bacillaceae</taxon>
        <taxon>Oikeobacillus</taxon>
    </lineage>
</organism>
<dbReference type="RefSeq" id="WP_307257742.1">
    <property type="nucleotide sequence ID" value="NZ_JAUSUC010000026.1"/>
</dbReference>
<protein>
    <submittedName>
        <fullName evidence="3">Small secreted protein</fullName>
    </submittedName>
</protein>